<proteinExistence type="predicted"/>
<gene>
    <name evidence="2" type="ORF">LAUMK142_02908</name>
</gene>
<evidence type="ECO:0000313" key="3">
    <source>
        <dbReference type="Proteomes" id="UP000268285"/>
    </source>
</evidence>
<dbReference type="AlphaFoldDB" id="A0A498QPE5"/>
<dbReference type="Pfam" id="PF01814">
    <property type="entry name" value="Hemerythrin"/>
    <property type="match status" value="1"/>
</dbReference>
<accession>A0A498QPE5</accession>
<reference evidence="2 3" key="1">
    <citation type="submission" date="2018-09" db="EMBL/GenBank/DDBJ databases">
        <authorList>
            <person name="Tagini F."/>
        </authorList>
    </citation>
    <scope>NUCLEOTIDE SEQUENCE [LARGE SCALE GENOMIC DNA]</scope>
    <source>
        <strain evidence="2 3">MK142</strain>
    </source>
</reference>
<dbReference type="EMBL" id="UPHU01000001">
    <property type="protein sequence ID" value="VBA51016.1"/>
    <property type="molecule type" value="Genomic_DNA"/>
</dbReference>
<dbReference type="InterPro" id="IPR012312">
    <property type="entry name" value="Hemerythrin-like"/>
</dbReference>
<sequence>MAEMLVETPQEVVKFLKAQHDLINDMFDDVLHASDHKARETAFHDLRQLLAVHETAEEMLIHPRVRREVAAGDEIADARLREEHDAKKLLSSIEKGRGPRTDEAAPRRGVGNVELCRWTIRVAARPRP</sequence>
<evidence type="ECO:0000259" key="1">
    <source>
        <dbReference type="Pfam" id="PF01814"/>
    </source>
</evidence>
<keyword evidence="3" id="KW-1185">Reference proteome</keyword>
<evidence type="ECO:0000313" key="2">
    <source>
        <dbReference type="EMBL" id="VBA51016.1"/>
    </source>
</evidence>
<name>A0A498QPE5_9MYCO</name>
<protein>
    <recommendedName>
        <fullName evidence="1">Hemerythrin-like domain-containing protein</fullName>
    </recommendedName>
</protein>
<feature type="domain" description="Hemerythrin-like" evidence="1">
    <location>
        <begin position="13"/>
        <end position="95"/>
    </location>
</feature>
<dbReference type="Proteomes" id="UP000268285">
    <property type="component" value="Unassembled WGS sequence"/>
</dbReference>
<organism evidence="2 3">
    <name type="scientific">Mycobacterium pseudokansasii</name>
    <dbReference type="NCBI Taxonomy" id="2341080"/>
    <lineage>
        <taxon>Bacteria</taxon>
        <taxon>Bacillati</taxon>
        <taxon>Actinomycetota</taxon>
        <taxon>Actinomycetes</taxon>
        <taxon>Mycobacteriales</taxon>
        <taxon>Mycobacteriaceae</taxon>
        <taxon>Mycobacterium</taxon>
    </lineage>
</organism>